<dbReference type="AlphaFoldDB" id="A0A8S9ZTD9"/>
<dbReference type="InterPro" id="IPR036179">
    <property type="entry name" value="Ig-like_dom_sf"/>
</dbReference>
<comment type="caution">
    <text evidence="2">The sequence shown here is derived from an EMBL/GenBank/DDBJ whole genome shotgun (WGS) entry which is preliminary data.</text>
</comment>
<evidence type="ECO:0000313" key="3">
    <source>
        <dbReference type="Proteomes" id="UP000605970"/>
    </source>
</evidence>
<dbReference type="Proteomes" id="UP000605970">
    <property type="component" value="Unassembled WGS sequence"/>
</dbReference>
<proteinExistence type="predicted"/>
<dbReference type="EMBL" id="JABEBT010000031">
    <property type="protein sequence ID" value="KAF7636269.1"/>
    <property type="molecule type" value="Genomic_DNA"/>
</dbReference>
<accession>A0A8S9ZTD9</accession>
<evidence type="ECO:0000313" key="2">
    <source>
        <dbReference type="EMBL" id="KAF7636269.1"/>
    </source>
</evidence>
<sequence>MPSPIVHNAQIRHGPLKPPNLSRSATATDTSLGQVFLECITSHSDPSKIKWFFGDKEINNENGGIYYFSHEHQDAQRDKFICEIKDLAKSMTGVYKIQLTSFDGRQNTATFNLPLVGIEKCNWTNVTASLTMDPLEVRQVPPTPLVPIK</sequence>
<feature type="region of interest" description="Disordered" evidence="1">
    <location>
        <begin position="1"/>
        <end position="22"/>
    </location>
</feature>
<reference evidence="2" key="1">
    <citation type="journal article" date="2020" name="Ecol. Evol.">
        <title>Genome structure and content of the rice root-knot nematode (Meloidogyne graminicola).</title>
        <authorList>
            <person name="Phan N.T."/>
            <person name="Danchin E.G.J."/>
            <person name="Klopp C."/>
            <person name="Perfus-Barbeoch L."/>
            <person name="Kozlowski D.K."/>
            <person name="Koutsovoulos G.D."/>
            <person name="Lopez-Roques C."/>
            <person name="Bouchez O."/>
            <person name="Zahm M."/>
            <person name="Besnard G."/>
            <person name="Bellafiore S."/>
        </authorList>
    </citation>
    <scope>NUCLEOTIDE SEQUENCE</scope>
    <source>
        <strain evidence="2">VN-18</strain>
    </source>
</reference>
<organism evidence="2 3">
    <name type="scientific">Meloidogyne graminicola</name>
    <dbReference type="NCBI Taxonomy" id="189291"/>
    <lineage>
        <taxon>Eukaryota</taxon>
        <taxon>Metazoa</taxon>
        <taxon>Ecdysozoa</taxon>
        <taxon>Nematoda</taxon>
        <taxon>Chromadorea</taxon>
        <taxon>Rhabditida</taxon>
        <taxon>Tylenchina</taxon>
        <taxon>Tylenchomorpha</taxon>
        <taxon>Tylenchoidea</taxon>
        <taxon>Meloidogynidae</taxon>
        <taxon>Meloidogyninae</taxon>
        <taxon>Meloidogyne</taxon>
    </lineage>
</organism>
<dbReference type="SUPFAM" id="SSF48726">
    <property type="entry name" value="Immunoglobulin"/>
    <property type="match status" value="1"/>
</dbReference>
<evidence type="ECO:0000256" key="1">
    <source>
        <dbReference type="SAM" id="MobiDB-lite"/>
    </source>
</evidence>
<gene>
    <name evidence="2" type="ORF">Mgra_00004258</name>
</gene>
<evidence type="ECO:0008006" key="4">
    <source>
        <dbReference type="Google" id="ProtNLM"/>
    </source>
</evidence>
<name>A0A8S9ZTD9_9BILA</name>
<protein>
    <recommendedName>
        <fullName evidence="4">Ig-like domain-containing protein</fullName>
    </recommendedName>
</protein>
<dbReference type="Gene3D" id="2.60.40.10">
    <property type="entry name" value="Immunoglobulins"/>
    <property type="match status" value="1"/>
</dbReference>
<dbReference type="InterPro" id="IPR013783">
    <property type="entry name" value="Ig-like_fold"/>
</dbReference>
<dbReference type="OrthoDB" id="504170at2759"/>
<keyword evidence="3" id="KW-1185">Reference proteome</keyword>